<evidence type="ECO:0000313" key="2">
    <source>
        <dbReference type="EMBL" id="CAB3254556.1"/>
    </source>
</evidence>
<protein>
    <submittedName>
        <fullName evidence="2">Uncharacterized protein</fullName>
    </submittedName>
</protein>
<feature type="region of interest" description="Disordered" evidence="1">
    <location>
        <begin position="1"/>
        <end position="32"/>
    </location>
</feature>
<comment type="caution">
    <text evidence="2">The sequence shown here is derived from an EMBL/GenBank/DDBJ whole genome shotgun (WGS) entry which is preliminary data.</text>
</comment>
<accession>A0A8S1AXN2</accession>
<dbReference type="AlphaFoldDB" id="A0A8S1AXN2"/>
<evidence type="ECO:0000256" key="1">
    <source>
        <dbReference type="SAM" id="MobiDB-lite"/>
    </source>
</evidence>
<reference evidence="2 3" key="1">
    <citation type="submission" date="2020-04" db="EMBL/GenBank/DDBJ databases">
        <authorList>
            <person name="Wallbank WR R."/>
            <person name="Pardo Diaz C."/>
            <person name="Kozak K."/>
            <person name="Martin S."/>
            <person name="Jiggins C."/>
            <person name="Moest M."/>
            <person name="Warren A I."/>
            <person name="Byers J.R.P. K."/>
            <person name="Montejo-Kovacevich G."/>
            <person name="Yen C E."/>
        </authorList>
    </citation>
    <scope>NUCLEOTIDE SEQUENCE [LARGE SCALE GENOMIC DNA]</scope>
</reference>
<keyword evidence="3" id="KW-1185">Reference proteome</keyword>
<organism evidence="2 3">
    <name type="scientific">Arctia plantaginis</name>
    <name type="common">Wood tiger moth</name>
    <name type="synonym">Phalaena plantaginis</name>
    <dbReference type="NCBI Taxonomy" id="874455"/>
    <lineage>
        <taxon>Eukaryota</taxon>
        <taxon>Metazoa</taxon>
        <taxon>Ecdysozoa</taxon>
        <taxon>Arthropoda</taxon>
        <taxon>Hexapoda</taxon>
        <taxon>Insecta</taxon>
        <taxon>Pterygota</taxon>
        <taxon>Neoptera</taxon>
        <taxon>Endopterygota</taxon>
        <taxon>Lepidoptera</taxon>
        <taxon>Glossata</taxon>
        <taxon>Ditrysia</taxon>
        <taxon>Noctuoidea</taxon>
        <taxon>Erebidae</taxon>
        <taxon>Arctiinae</taxon>
        <taxon>Arctia</taxon>
    </lineage>
</organism>
<name>A0A8S1AXN2_ARCPL</name>
<gene>
    <name evidence="2" type="ORF">APLA_LOCUS14572</name>
</gene>
<proteinExistence type="predicted"/>
<evidence type="ECO:0000313" key="3">
    <source>
        <dbReference type="Proteomes" id="UP000494106"/>
    </source>
</evidence>
<sequence>MEAAPLLEVDEEGGPQQGSSTGSGSSSGTGYYGHKNGSKPVYYTTDVMRLVTVAFGSMLNNNTVCTLL</sequence>
<dbReference type="Proteomes" id="UP000494106">
    <property type="component" value="Unassembled WGS sequence"/>
</dbReference>
<dbReference type="EMBL" id="CADEBC010000565">
    <property type="protein sequence ID" value="CAB3254556.1"/>
    <property type="molecule type" value="Genomic_DNA"/>
</dbReference>